<feature type="domain" description="Nephrocystin 3-like N-terminal" evidence="3">
    <location>
        <begin position="287"/>
        <end position="443"/>
    </location>
</feature>
<sequence>MSGLEAIAALGLACNILQLIGTVGSTITVARNILETGEIDPDLEKHTNELTSLFQDAEGSLSQTSQHKGDKELRAAAGQVLKATREFGSELVKISGGASKGKIRQVIGGTVKGLWRRKKLDELEAEISRCRGMFESRLLLSLRHRIDLGALQQKESFGQLDNSLKSFIKGLSDGHTKLEELMKYQSTTLIDHVTEESRQTRQEISAAIEPVVQKMNHEEKQRFLGSLRYDTMNERRNRVEAAHPGTYKWIFYDSEAPNVDDGDDGDEDGDCDTRYVPKDGIPDFIKSASEKIYWISGKPGSGKSTLMKFMLENSRMADLLNKTSPTGASKIASHFIWAAGAPIQRSLRGTLSSLLFQLVTQDEGALDNLLSKCPNNPQRLSLGDWSDQQLAEALKIVCSSSRSVICLFIDGLDEIDSDDTDKVLAIIDDLCTLTHVKCIVSSRPEQIFSRHFRKLETPSLRMQDLTARDIRLYVRGKLRSWSHSPDRYHDVVKTLCEKADGVFLWVALALKSQRLSAEYEDDPEIVARRFKQLPNGLSELYSDMWDRLNDDKFIYGEEGAKYLNTYLTATHGVLDMDVSTMAFATHPALIMGSSKPPTPPILEHMERTLEKTAVWLEVRTAGLIEVNPKSETVELDASPEHCILFQVSWNRRPNHLFEHNLEFNVFIELPLKMLWEAYNWIKDELSTSFLDVVGSREDLMSAMPELKPRLIFIQCWDPPSKSLEFLDLYPEKYFSLKTEEDKRFVTTAVMQELVMAQEVQTWQEESSALPAFCNSRIADNCFETISTSQFEDILIERGHAFRPSQENPWPPAMFEGMAGPGVGENSGTEDYPSTPATKNGYNAQVYTWNMGGEEFKGVIEGDGLRVVR</sequence>
<dbReference type="AlphaFoldDB" id="A0A9P6I4K0"/>
<keyword evidence="1" id="KW-0677">Repeat</keyword>
<reference evidence="4" key="2">
    <citation type="submission" date="2020-11" db="EMBL/GenBank/DDBJ databases">
        <title>Whole genome sequencing of Colletotrichum sp.</title>
        <authorList>
            <person name="Li H."/>
        </authorList>
    </citation>
    <scope>NUCLEOTIDE SEQUENCE</scope>
    <source>
        <strain evidence="4">CkLH20</strain>
    </source>
</reference>
<dbReference type="Gene3D" id="3.40.50.300">
    <property type="entry name" value="P-loop containing nucleotide triphosphate hydrolases"/>
    <property type="match status" value="1"/>
</dbReference>
<dbReference type="Proteomes" id="UP000781932">
    <property type="component" value="Unassembled WGS sequence"/>
</dbReference>
<dbReference type="SUPFAM" id="SSF52540">
    <property type="entry name" value="P-loop containing nucleoside triphosphate hydrolases"/>
    <property type="match status" value="1"/>
</dbReference>
<evidence type="ECO:0000313" key="4">
    <source>
        <dbReference type="EMBL" id="KAF9876258.1"/>
    </source>
</evidence>
<proteinExistence type="predicted"/>
<accession>A0A9P6I4K0</accession>
<dbReference type="RefSeq" id="XP_038745719.1">
    <property type="nucleotide sequence ID" value="XM_038888918.1"/>
</dbReference>
<evidence type="ECO:0000256" key="2">
    <source>
        <dbReference type="SAM" id="SignalP"/>
    </source>
</evidence>
<keyword evidence="2" id="KW-0732">Signal</keyword>
<feature type="signal peptide" evidence="2">
    <location>
        <begin position="1"/>
        <end position="25"/>
    </location>
</feature>
<name>A0A9P6I4K0_9PEZI</name>
<organism evidence="4 5">
    <name type="scientific">Colletotrichum karsti</name>
    <dbReference type="NCBI Taxonomy" id="1095194"/>
    <lineage>
        <taxon>Eukaryota</taxon>
        <taxon>Fungi</taxon>
        <taxon>Dikarya</taxon>
        <taxon>Ascomycota</taxon>
        <taxon>Pezizomycotina</taxon>
        <taxon>Sordariomycetes</taxon>
        <taxon>Hypocreomycetidae</taxon>
        <taxon>Glomerellales</taxon>
        <taxon>Glomerellaceae</taxon>
        <taxon>Colletotrichum</taxon>
        <taxon>Colletotrichum boninense species complex</taxon>
    </lineage>
</organism>
<dbReference type="InterPro" id="IPR056884">
    <property type="entry name" value="NPHP3-like_N"/>
</dbReference>
<dbReference type="Pfam" id="PF24883">
    <property type="entry name" value="NPHP3_N"/>
    <property type="match status" value="1"/>
</dbReference>
<keyword evidence="5" id="KW-1185">Reference proteome</keyword>
<protein>
    <recommendedName>
        <fullName evidence="3">Nephrocystin 3-like N-terminal domain-containing protein</fullName>
    </recommendedName>
</protein>
<feature type="chain" id="PRO_5040340579" description="Nephrocystin 3-like N-terminal domain-containing protein" evidence="2">
    <location>
        <begin position="26"/>
        <end position="868"/>
    </location>
</feature>
<gene>
    <name evidence="4" type="ORF">CkaCkLH20_06201</name>
</gene>
<dbReference type="InterPro" id="IPR027417">
    <property type="entry name" value="P-loop_NTPase"/>
</dbReference>
<reference evidence="4" key="1">
    <citation type="submission" date="2020-03" db="EMBL/GenBank/DDBJ databases">
        <authorList>
            <person name="He L."/>
        </authorList>
    </citation>
    <scope>NUCLEOTIDE SEQUENCE</scope>
    <source>
        <strain evidence="4">CkLH20</strain>
    </source>
</reference>
<dbReference type="PANTHER" id="PTHR10039:SF5">
    <property type="entry name" value="NACHT DOMAIN-CONTAINING PROTEIN"/>
    <property type="match status" value="1"/>
</dbReference>
<evidence type="ECO:0000313" key="5">
    <source>
        <dbReference type="Proteomes" id="UP000781932"/>
    </source>
</evidence>
<evidence type="ECO:0000256" key="1">
    <source>
        <dbReference type="ARBA" id="ARBA00022737"/>
    </source>
</evidence>
<dbReference type="OrthoDB" id="5086500at2759"/>
<dbReference type="GeneID" id="62161992"/>
<comment type="caution">
    <text evidence="4">The sequence shown here is derived from an EMBL/GenBank/DDBJ whole genome shotgun (WGS) entry which is preliminary data.</text>
</comment>
<dbReference type="PANTHER" id="PTHR10039">
    <property type="entry name" value="AMELOGENIN"/>
    <property type="match status" value="1"/>
</dbReference>
<evidence type="ECO:0000259" key="3">
    <source>
        <dbReference type="Pfam" id="PF24883"/>
    </source>
</evidence>
<dbReference type="EMBL" id="JAATWM020000018">
    <property type="protein sequence ID" value="KAF9876258.1"/>
    <property type="molecule type" value="Genomic_DNA"/>
</dbReference>